<evidence type="ECO:0000313" key="3">
    <source>
        <dbReference type="Proteomes" id="UP001320898"/>
    </source>
</evidence>
<organism evidence="2 3">
    <name type="scientific">Microbaculum marinisediminis</name>
    <dbReference type="NCBI Taxonomy" id="2931392"/>
    <lineage>
        <taxon>Bacteria</taxon>
        <taxon>Pseudomonadati</taxon>
        <taxon>Pseudomonadota</taxon>
        <taxon>Alphaproteobacteria</taxon>
        <taxon>Hyphomicrobiales</taxon>
        <taxon>Tepidamorphaceae</taxon>
        <taxon>Microbaculum</taxon>
    </lineage>
</organism>
<dbReference type="Proteomes" id="UP001320898">
    <property type="component" value="Unassembled WGS sequence"/>
</dbReference>
<keyword evidence="1" id="KW-0732">Signal</keyword>
<gene>
    <name evidence="2" type="ORF">MUB46_12020</name>
</gene>
<keyword evidence="3" id="KW-1185">Reference proteome</keyword>
<evidence type="ECO:0000313" key="2">
    <source>
        <dbReference type="EMBL" id="MCT8972585.1"/>
    </source>
</evidence>
<sequence>MLFVFRIVLVAAFVASLTAVLEARAQDTRPCAAACTANHGPAQPAR</sequence>
<dbReference type="AlphaFoldDB" id="A0AAW5QXA5"/>
<reference evidence="2 3" key="1">
    <citation type="submission" date="2022-04" db="EMBL/GenBank/DDBJ databases">
        <authorList>
            <person name="Ye Y.-Q."/>
            <person name="Du Z.-J."/>
        </authorList>
    </citation>
    <scope>NUCLEOTIDE SEQUENCE [LARGE SCALE GENOMIC DNA]</scope>
    <source>
        <strain evidence="2 3">A6E488</strain>
    </source>
</reference>
<comment type="caution">
    <text evidence="2">The sequence shown here is derived from an EMBL/GenBank/DDBJ whole genome shotgun (WGS) entry which is preliminary data.</text>
</comment>
<accession>A0AAW5QXA5</accession>
<proteinExistence type="predicted"/>
<dbReference type="EMBL" id="JALIDZ010000005">
    <property type="protein sequence ID" value="MCT8972585.1"/>
    <property type="molecule type" value="Genomic_DNA"/>
</dbReference>
<evidence type="ECO:0000256" key="1">
    <source>
        <dbReference type="SAM" id="SignalP"/>
    </source>
</evidence>
<protein>
    <submittedName>
        <fullName evidence="2">Uncharacterized protein</fullName>
    </submittedName>
</protein>
<feature type="signal peptide" evidence="1">
    <location>
        <begin position="1"/>
        <end position="25"/>
    </location>
</feature>
<dbReference type="RefSeq" id="WP_261616168.1">
    <property type="nucleotide sequence ID" value="NZ_JALIDZ010000005.1"/>
</dbReference>
<feature type="chain" id="PRO_5043633209" evidence="1">
    <location>
        <begin position="26"/>
        <end position="46"/>
    </location>
</feature>
<name>A0AAW5QXA5_9HYPH</name>